<dbReference type="Gene3D" id="2.160.20.10">
    <property type="entry name" value="Single-stranded right-handed beta-helix, Pectin lyase-like"/>
    <property type="match status" value="1"/>
</dbReference>
<evidence type="ECO:0000313" key="1">
    <source>
        <dbReference type="EMBL" id="KJV07436.1"/>
    </source>
</evidence>
<dbReference type="AlphaFoldDB" id="A0A0F3IL42"/>
<dbReference type="InterPro" id="IPR012334">
    <property type="entry name" value="Pectin_lyas_fold"/>
</dbReference>
<evidence type="ECO:0008006" key="3">
    <source>
        <dbReference type="Google" id="ProtNLM"/>
    </source>
</evidence>
<name>A0A0F3IL42_9GAMM</name>
<protein>
    <recommendedName>
        <fullName evidence="3">Filamentous haemagglutinin FhaB/tRNA nuclease CdiA-like TPS domain-containing protein</fullName>
    </recommendedName>
</protein>
<dbReference type="Proteomes" id="UP000033684">
    <property type="component" value="Unassembled WGS sequence"/>
</dbReference>
<organism evidence="1 2">
    <name type="scientific">Methylocucumis oryzae</name>
    <dbReference type="NCBI Taxonomy" id="1632867"/>
    <lineage>
        <taxon>Bacteria</taxon>
        <taxon>Pseudomonadati</taxon>
        <taxon>Pseudomonadota</taxon>
        <taxon>Gammaproteobacteria</taxon>
        <taxon>Methylococcales</taxon>
        <taxon>Methylococcaceae</taxon>
        <taxon>Methylocucumis</taxon>
    </lineage>
</organism>
<dbReference type="OrthoDB" id="9800167at2"/>
<keyword evidence="2" id="KW-1185">Reference proteome</keyword>
<sequence>MLANSAASAPDSVSIGGAVNFIADAIDFNANVLMPSGSLGLTALKNAIHVGESSNINLAGVGVTFADKIVYTPGGSFSATANQGQITLAEGSLVDISSGGGNASGGQLTLKALQKNVELLGSIKAVKGSAEIDVASYSANADFNSLMNTLTTAGISDQLYFRVRQDDIEQATGQLIKANRITLVSDTGSIKLAGTVNADNSGEAGKIQLYAGDNIVLADGARLTAQGATGGKVLLASVDSDNDGTSGIRLQQGSEINVSGSDDASGGQVILRALRTDEGINIDALEGKVTGYAQQAAEIKDGQVVTQGYSAFYAEGVKKYDTAAIDALSASTGEINANVINQINADTDAYMTAAMMNKVNNALGQGIRLRAAVQIDYKGDLASIVVGILPMRMITNRLTRACVRYRVS</sequence>
<reference evidence="2" key="1">
    <citation type="submission" date="2015-03" db="EMBL/GenBank/DDBJ databases">
        <title>Draft genome sequence of a novel methanotroph (Sn10-6) isolated from flooded ricefield rhizosphere in India.</title>
        <authorList>
            <person name="Pandit P.S."/>
            <person name="Pore S.D."/>
            <person name="Arora P."/>
            <person name="Kapse N.G."/>
            <person name="Dhakephalkar P.K."/>
            <person name="Rahalkar M.C."/>
        </authorList>
    </citation>
    <scope>NUCLEOTIDE SEQUENCE [LARGE SCALE GENOMIC DNA]</scope>
    <source>
        <strain evidence="2">Sn10-6</strain>
    </source>
</reference>
<dbReference type="RefSeq" id="WP_045778356.1">
    <property type="nucleotide sequence ID" value="NZ_LAJX01000039.1"/>
</dbReference>
<accession>A0A0F3IL42</accession>
<dbReference type="EMBL" id="LAJX01000039">
    <property type="protein sequence ID" value="KJV07436.1"/>
    <property type="molecule type" value="Genomic_DNA"/>
</dbReference>
<reference evidence="1 2" key="2">
    <citation type="journal article" date="2016" name="Microb. Ecol.">
        <title>Genome Characteristics of a Novel Type I Methanotroph (Sn10-6) Isolated from a Flooded Indian Rice Field.</title>
        <authorList>
            <person name="Rahalkar M.C."/>
            <person name="Pandit P.S."/>
            <person name="Dhakephalkar P.K."/>
            <person name="Pore S."/>
            <person name="Arora P."/>
            <person name="Kapse N."/>
        </authorList>
    </citation>
    <scope>NUCLEOTIDE SEQUENCE [LARGE SCALE GENOMIC DNA]</scope>
    <source>
        <strain evidence="1 2">Sn10-6</strain>
    </source>
</reference>
<proteinExistence type="predicted"/>
<comment type="caution">
    <text evidence="1">The sequence shown here is derived from an EMBL/GenBank/DDBJ whole genome shotgun (WGS) entry which is preliminary data.</text>
</comment>
<evidence type="ECO:0000313" key="2">
    <source>
        <dbReference type="Proteomes" id="UP000033684"/>
    </source>
</evidence>
<gene>
    <name evidence="1" type="ORF">VZ94_04720</name>
</gene>